<dbReference type="InterPro" id="IPR011765">
    <property type="entry name" value="Pept_M16_N"/>
</dbReference>
<keyword evidence="11" id="KW-1185">Reference proteome</keyword>
<dbReference type="OrthoDB" id="10251424at2759"/>
<evidence type="ECO:0000256" key="1">
    <source>
        <dbReference type="ARBA" id="ARBA00007261"/>
    </source>
</evidence>
<organism evidence="10 11">
    <name type="scientific">Tribonema minus</name>
    <dbReference type="NCBI Taxonomy" id="303371"/>
    <lineage>
        <taxon>Eukaryota</taxon>
        <taxon>Sar</taxon>
        <taxon>Stramenopiles</taxon>
        <taxon>Ochrophyta</taxon>
        <taxon>PX clade</taxon>
        <taxon>Xanthophyceae</taxon>
        <taxon>Tribonematales</taxon>
        <taxon>Tribonemataceae</taxon>
        <taxon>Tribonema</taxon>
    </lineage>
</organism>
<dbReference type="AlphaFoldDB" id="A0A835ZPG2"/>
<evidence type="ECO:0000256" key="3">
    <source>
        <dbReference type="ARBA" id="ARBA00022723"/>
    </source>
</evidence>
<dbReference type="EMBL" id="JAFCMP010000006">
    <property type="protein sequence ID" value="KAG5192423.1"/>
    <property type="molecule type" value="Genomic_DNA"/>
</dbReference>
<dbReference type="InterPro" id="IPR011249">
    <property type="entry name" value="Metalloenz_LuxS/M16"/>
</dbReference>
<dbReference type="SUPFAM" id="SSF63411">
    <property type="entry name" value="LuxS/MPP-like metallohydrolase"/>
    <property type="match status" value="2"/>
</dbReference>
<dbReference type="GO" id="GO:0006508">
    <property type="term" value="P:proteolysis"/>
    <property type="evidence" value="ECO:0007669"/>
    <property type="project" value="UniProtKB-KW"/>
</dbReference>
<proteinExistence type="inferred from homology"/>
<dbReference type="Pfam" id="PF05193">
    <property type="entry name" value="Peptidase_M16_C"/>
    <property type="match status" value="2"/>
</dbReference>
<keyword evidence="5" id="KW-0862">Zinc</keyword>
<dbReference type="GO" id="GO:0046872">
    <property type="term" value="F:metal ion binding"/>
    <property type="evidence" value="ECO:0007669"/>
    <property type="project" value="UniProtKB-KW"/>
</dbReference>
<sequence length="1039" mass="114940">MDVPAEVAKLAEEAAEPAAALEKQTFKAPKVEFTMEQPIPFDSRVVTGKLDNGMSYYVLQNPEPQNRVELNVAIKTGSIHEADNERGIAHMVEHLGFRSSEGMDGEFEILKQLENAYTSFDRTVYQLQVPLDDMDMLKQGMRALCQLSLQMRLSDDDVERERSIVVEEWRRGLSASRRNSECLYQSIYKGSIVPDRMPIGIMDVIENATPDMVRGYYKKNYHPELTAVVAVGAFTCELAEVVGMIQEIFGALPRREDPAPPRPLIEVPIQPEPVVSIFSDKELRDTAVYVYVHQPQVAQPTTVASYRRLLVLRLFHSALSERLIKIAKRSTPPFVAASSSADVMVAGMYTFRLKVSCREGHEAQGLSAVLTEIEHIKRTGLKEREVANAKRRFAGMALELLEGIEPHEVTAMVAAYHWGKGTVVHVKRPAALKGGLRQGAERMAAAVKHMLSRADTAPLDSVPGVAAGALGNQIADIVNGGPITEKGVAALLAAHRNNDPDTAPVRALLRQWSSGALSAGAPSAFADLLPIDLEAGSIVKRTHYAGPKNQLDGHELVLSNGMVVLYKQTDFENDKILFSLNANGGINEVPLFQVRDALMAEKIARKMGMFGMPPRALLDLLAGRRVKFNTSIHSTYRKCSGECSADDLETALQMIHVLFTARIEYDEERMEHVMALLKEGVASKSRDPNTQFSDTLWGIITQHHPRYERWTMEMLESVNARRSLSIFDDMFKNPAEFRMVLCGSLDPTEAEQLFEIYLASIPVPDPAPGPVLSVTEVTPMKVTFPSVGEVCELHLPMVDDLASTKIVLPATVGGAARPTHQGRMQDEMLLGFACRVMKDRLTEVLRFEMGSVYGVSVSHAEHGRAPPQRPEDPVLHVVTIKYTCKPSEVPLLRQKILEELAKMQQEPPADTKEAAKSALNTEEVSDAITAAARDVEVDQRTNWYWKSTMLGLYDSPLFNGDIAATLEEQWAVWNAVVDDLSADSLRSAYIRLFGDLSRAVCVSMVPRTLWRNVGRWLAIAAVVSSVAIAVSRSSRNAMR</sequence>
<name>A0A835ZPG2_9STRA</name>
<dbReference type="Pfam" id="PF00675">
    <property type="entry name" value="Peptidase_M16"/>
    <property type="match status" value="1"/>
</dbReference>
<evidence type="ECO:0000256" key="7">
    <source>
        <dbReference type="RuleBase" id="RU004447"/>
    </source>
</evidence>
<dbReference type="Gene3D" id="3.30.830.10">
    <property type="entry name" value="Metalloenzyme, LuxS/M16 peptidase-like"/>
    <property type="match status" value="4"/>
</dbReference>
<dbReference type="PANTHER" id="PTHR43690">
    <property type="entry name" value="NARDILYSIN"/>
    <property type="match status" value="1"/>
</dbReference>
<comment type="similarity">
    <text evidence="1 7">Belongs to the peptidase M16 family.</text>
</comment>
<dbReference type="InterPro" id="IPR001431">
    <property type="entry name" value="Pept_M16_Zn_BS"/>
</dbReference>
<evidence type="ECO:0000256" key="6">
    <source>
        <dbReference type="ARBA" id="ARBA00023049"/>
    </source>
</evidence>
<reference evidence="10" key="1">
    <citation type="submission" date="2021-02" db="EMBL/GenBank/DDBJ databases">
        <title>First Annotated Genome of the Yellow-green Alga Tribonema minus.</title>
        <authorList>
            <person name="Mahan K.M."/>
        </authorList>
    </citation>
    <scope>NUCLEOTIDE SEQUENCE</scope>
    <source>
        <strain evidence="10">UTEX B ZZ1240</strain>
    </source>
</reference>
<evidence type="ECO:0000259" key="8">
    <source>
        <dbReference type="Pfam" id="PF00675"/>
    </source>
</evidence>
<evidence type="ECO:0000256" key="4">
    <source>
        <dbReference type="ARBA" id="ARBA00022801"/>
    </source>
</evidence>
<evidence type="ECO:0000256" key="5">
    <source>
        <dbReference type="ARBA" id="ARBA00022833"/>
    </source>
</evidence>
<evidence type="ECO:0000313" key="11">
    <source>
        <dbReference type="Proteomes" id="UP000664859"/>
    </source>
</evidence>
<keyword evidence="6" id="KW-0482">Metalloprotease</keyword>
<keyword evidence="2" id="KW-0645">Protease</keyword>
<evidence type="ECO:0000313" key="10">
    <source>
        <dbReference type="EMBL" id="KAG5192423.1"/>
    </source>
</evidence>
<keyword evidence="4" id="KW-0378">Hydrolase</keyword>
<evidence type="ECO:0000256" key="2">
    <source>
        <dbReference type="ARBA" id="ARBA00022670"/>
    </source>
</evidence>
<feature type="domain" description="Peptidase M16 N-terminal" evidence="8">
    <location>
        <begin position="58"/>
        <end position="171"/>
    </location>
</feature>
<dbReference type="GO" id="GO:0004222">
    <property type="term" value="F:metalloendopeptidase activity"/>
    <property type="evidence" value="ECO:0007669"/>
    <property type="project" value="InterPro"/>
</dbReference>
<dbReference type="InterPro" id="IPR007863">
    <property type="entry name" value="Peptidase_M16_C"/>
</dbReference>
<dbReference type="Proteomes" id="UP000664859">
    <property type="component" value="Unassembled WGS sequence"/>
</dbReference>
<feature type="domain" description="Peptidase M16 C-terminal" evidence="9">
    <location>
        <begin position="208"/>
        <end position="392"/>
    </location>
</feature>
<evidence type="ECO:0000259" key="9">
    <source>
        <dbReference type="Pfam" id="PF05193"/>
    </source>
</evidence>
<dbReference type="InterPro" id="IPR050626">
    <property type="entry name" value="Peptidase_M16"/>
</dbReference>
<protein>
    <submittedName>
        <fullName evidence="10">Metalloenzyme, LuxS/M16 peptidase-like protein</fullName>
    </submittedName>
</protein>
<accession>A0A835ZPG2</accession>
<feature type="domain" description="Peptidase M16 C-terminal" evidence="9">
    <location>
        <begin position="730"/>
        <end position="918"/>
    </location>
</feature>
<dbReference type="PROSITE" id="PS00143">
    <property type="entry name" value="INSULINASE"/>
    <property type="match status" value="1"/>
</dbReference>
<keyword evidence="3" id="KW-0479">Metal-binding</keyword>
<comment type="caution">
    <text evidence="10">The sequence shown here is derived from an EMBL/GenBank/DDBJ whole genome shotgun (WGS) entry which is preliminary data.</text>
</comment>
<dbReference type="PANTHER" id="PTHR43690:SF34">
    <property type="entry name" value="ZINC PROTEASE PQQL-LIKE"/>
    <property type="match status" value="1"/>
</dbReference>
<gene>
    <name evidence="10" type="ORF">JKP88DRAFT_293421</name>
</gene>